<dbReference type="InterPro" id="IPR005835">
    <property type="entry name" value="NTP_transferase_dom"/>
</dbReference>
<dbReference type="Gene3D" id="3.90.550.10">
    <property type="entry name" value="Spore Coat Polysaccharide Biosynthesis Protein SpsA, Chain A"/>
    <property type="match status" value="1"/>
</dbReference>
<name>A0A1F7HE78_9BACT</name>
<accession>A0A1F7HE78</accession>
<comment type="caution">
    <text evidence="2">The sequence shown here is derived from an EMBL/GenBank/DDBJ whole genome shotgun (WGS) entry which is preliminary data.</text>
</comment>
<dbReference type="GO" id="GO:0009298">
    <property type="term" value="P:GDP-mannose biosynthetic process"/>
    <property type="evidence" value="ECO:0007669"/>
    <property type="project" value="TreeGrafter"/>
</dbReference>
<dbReference type="AlphaFoldDB" id="A0A1F7HE78"/>
<dbReference type="PANTHER" id="PTHR46390:SF1">
    <property type="entry name" value="MANNOSE-1-PHOSPHATE GUANYLYLTRANSFERASE"/>
    <property type="match status" value="1"/>
</dbReference>
<proteinExistence type="predicted"/>
<dbReference type="SUPFAM" id="SSF53448">
    <property type="entry name" value="Nucleotide-diphospho-sugar transferases"/>
    <property type="match status" value="1"/>
</dbReference>
<evidence type="ECO:0000313" key="2">
    <source>
        <dbReference type="EMBL" id="OGK29274.1"/>
    </source>
</evidence>
<dbReference type="InterPro" id="IPR051161">
    <property type="entry name" value="Mannose-6P_isomerase_type2"/>
</dbReference>
<dbReference type="Proteomes" id="UP000177027">
    <property type="component" value="Unassembled WGS sequence"/>
</dbReference>
<dbReference type="EMBL" id="MFZS01000008">
    <property type="protein sequence ID" value="OGK29274.1"/>
    <property type="molecule type" value="Genomic_DNA"/>
</dbReference>
<reference evidence="2 3" key="1">
    <citation type="journal article" date="2016" name="Nat. Commun.">
        <title>Thousands of microbial genomes shed light on interconnected biogeochemical processes in an aquifer system.</title>
        <authorList>
            <person name="Anantharaman K."/>
            <person name="Brown C.T."/>
            <person name="Hug L.A."/>
            <person name="Sharon I."/>
            <person name="Castelle C.J."/>
            <person name="Probst A.J."/>
            <person name="Thomas B.C."/>
            <person name="Singh A."/>
            <person name="Wilkins M.J."/>
            <person name="Karaoz U."/>
            <person name="Brodie E.L."/>
            <person name="Williams K.H."/>
            <person name="Hubbard S.S."/>
            <person name="Banfield J.F."/>
        </authorList>
    </citation>
    <scope>NUCLEOTIDE SEQUENCE [LARGE SCALE GENOMIC DNA]</scope>
</reference>
<organism evidence="2 3">
    <name type="scientific">Candidatus Roizmanbacteria bacterium RIFCSPHIGHO2_02_FULL_40_9</name>
    <dbReference type="NCBI Taxonomy" id="1802042"/>
    <lineage>
        <taxon>Bacteria</taxon>
        <taxon>Candidatus Roizmaniibacteriota</taxon>
    </lineage>
</organism>
<feature type="domain" description="Nucleotidyl transferase" evidence="1">
    <location>
        <begin position="2"/>
        <end position="290"/>
    </location>
</feature>
<evidence type="ECO:0000313" key="3">
    <source>
        <dbReference type="Proteomes" id="UP000177027"/>
    </source>
</evidence>
<dbReference type="Pfam" id="PF00483">
    <property type="entry name" value="NTP_transferase"/>
    <property type="match status" value="1"/>
</dbReference>
<dbReference type="GO" id="GO:0004475">
    <property type="term" value="F:mannose-1-phosphate guanylyltransferase (GTP) activity"/>
    <property type="evidence" value="ECO:0007669"/>
    <property type="project" value="TreeGrafter"/>
</dbReference>
<dbReference type="InterPro" id="IPR029044">
    <property type="entry name" value="Nucleotide-diphossugar_trans"/>
</dbReference>
<dbReference type="SUPFAM" id="SSF159283">
    <property type="entry name" value="Guanosine diphospho-D-mannose pyrophosphorylase/mannose-6-phosphate isomerase linker domain"/>
    <property type="match status" value="1"/>
</dbReference>
<sequence length="362" mass="40703">MKAVIFAGGVGSRLWPLSRKKTPKQFMGIVGDKTMLQLCIDRLVPGFDIEDIYITTGKPFISSVQQQLPSLKTSNIIGEPDTRDVGPAVGLVAALFAKNTPNEPIALLWGSDHLVKKEGLFRRILRASGDIILKNPEKIILVGQKPRFASQNLGWISFENKVESHNKVDFFQLKGFKYRPDAATAKKFFTDGKHAWNLGYWVTSAGFLWKLFEQFSPEIFKKLKKIQDAYGTPEFEKVLNKIYPTIEKISFDNAIVEKMDFSNGLVVSADLGWSDVGAWEALKEALEKTKESNVTRGNVIVKDTEDTLIYNYETEKLIVGIDLDDFLIVNTKDVILVSRKTSVPKIKAFVESLKGTKYEDLT</sequence>
<gene>
    <name evidence="2" type="ORF">A3D06_01185</name>
</gene>
<dbReference type="PANTHER" id="PTHR46390">
    <property type="entry name" value="MANNOSE-1-PHOSPHATE GUANYLYLTRANSFERASE"/>
    <property type="match status" value="1"/>
</dbReference>
<evidence type="ECO:0000259" key="1">
    <source>
        <dbReference type="Pfam" id="PF00483"/>
    </source>
</evidence>
<protein>
    <recommendedName>
        <fullName evidence="1">Nucleotidyl transferase domain-containing protein</fullName>
    </recommendedName>
</protein>